<proteinExistence type="predicted"/>
<keyword evidence="2" id="KW-0732">Signal</keyword>
<feature type="signal peptide" evidence="2">
    <location>
        <begin position="1"/>
        <end position="22"/>
    </location>
</feature>
<feature type="chain" id="PRO_5032495401" evidence="2">
    <location>
        <begin position="23"/>
        <end position="92"/>
    </location>
</feature>
<comment type="caution">
    <text evidence="3">The sequence shown here is derived from an EMBL/GenBank/DDBJ whole genome shotgun (WGS) entry which is preliminary data.</text>
</comment>
<organism evidence="3 4">
    <name type="scientific">Sphingomonas chungangi</name>
    <dbReference type="NCBI Taxonomy" id="2683589"/>
    <lineage>
        <taxon>Bacteria</taxon>
        <taxon>Pseudomonadati</taxon>
        <taxon>Pseudomonadota</taxon>
        <taxon>Alphaproteobacteria</taxon>
        <taxon>Sphingomonadales</taxon>
        <taxon>Sphingomonadaceae</taxon>
        <taxon>Sphingomonas</taxon>
    </lineage>
</organism>
<dbReference type="AlphaFoldDB" id="A0A838LCB6"/>
<evidence type="ECO:0000256" key="1">
    <source>
        <dbReference type="SAM" id="Phobius"/>
    </source>
</evidence>
<protein>
    <submittedName>
        <fullName evidence="3">Uncharacterized protein</fullName>
    </submittedName>
</protein>
<dbReference type="RefSeq" id="WP_160364482.1">
    <property type="nucleotide sequence ID" value="NZ_JACEIB010000027.1"/>
</dbReference>
<evidence type="ECO:0000313" key="3">
    <source>
        <dbReference type="EMBL" id="MBA2936657.1"/>
    </source>
</evidence>
<accession>A0A838LCB6</accession>
<evidence type="ECO:0000256" key="2">
    <source>
        <dbReference type="SAM" id="SignalP"/>
    </source>
</evidence>
<reference evidence="3 4" key="1">
    <citation type="submission" date="2020-07" db="EMBL/GenBank/DDBJ databases">
        <authorList>
            <person name="Sun Q."/>
        </authorList>
    </citation>
    <scope>NUCLEOTIDE SEQUENCE [LARGE SCALE GENOMIC DNA]</scope>
    <source>
        <strain evidence="3 4">CGMCC 1.13654</strain>
    </source>
</reference>
<dbReference type="Proteomes" id="UP000570166">
    <property type="component" value="Unassembled WGS sequence"/>
</dbReference>
<name>A0A838LCB6_9SPHN</name>
<keyword evidence="1" id="KW-0472">Membrane</keyword>
<evidence type="ECO:0000313" key="4">
    <source>
        <dbReference type="Proteomes" id="UP000570166"/>
    </source>
</evidence>
<keyword evidence="4" id="KW-1185">Reference proteome</keyword>
<dbReference type="EMBL" id="JACEIB010000027">
    <property type="protein sequence ID" value="MBA2936657.1"/>
    <property type="molecule type" value="Genomic_DNA"/>
</dbReference>
<sequence>MKTTKLMAVAAVTMLVAQSGVAAVRPSTVQLSPIAVAQMNAGARIGTTAKGKRSDVVQGGVLALALVGAAGAGVGIAAAAGAFDDNNKSTSP</sequence>
<keyword evidence="1" id="KW-0812">Transmembrane</keyword>
<keyword evidence="1" id="KW-1133">Transmembrane helix</keyword>
<gene>
    <name evidence="3" type="ORF">HZF05_21465</name>
</gene>
<feature type="transmembrane region" description="Helical" evidence="1">
    <location>
        <begin position="61"/>
        <end position="83"/>
    </location>
</feature>